<dbReference type="KEGG" id="marz:MARA_26850"/>
<organism evidence="2 3">
    <name type="scientific">Mycolicibacterium arabiense</name>
    <dbReference type="NCBI Taxonomy" id="1286181"/>
    <lineage>
        <taxon>Bacteria</taxon>
        <taxon>Bacillati</taxon>
        <taxon>Actinomycetota</taxon>
        <taxon>Actinomycetes</taxon>
        <taxon>Mycobacteriales</taxon>
        <taxon>Mycobacteriaceae</taxon>
        <taxon>Mycolicibacterium</taxon>
    </lineage>
</organism>
<gene>
    <name evidence="2" type="ORF">MARA_26850</name>
</gene>
<keyword evidence="3" id="KW-1185">Reference proteome</keyword>
<evidence type="ECO:0000259" key="1">
    <source>
        <dbReference type="Pfam" id="PF00561"/>
    </source>
</evidence>
<dbReference type="PRINTS" id="PR00412">
    <property type="entry name" value="EPOXHYDRLASE"/>
</dbReference>
<dbReference type="Gene3D" id="3.40.50.1820">
    <property type="entry name" value="alpha/beta hydrolase"/>
    <property type="match status" value="1"/>
</dbReference>
<evidence type="ECO:0000313" key="2">
    <source>
        <dbReference type="EMBL" id="BBY49217.1"/>
    </source>
</evidence>
<keyword evidence="2" id="KW-0378">Hydrolase</keyword>
<dbReference type="RefSeq" id="WP_163918887.1">
    <property type="nucleotide sequence ID" value="NZ_AP022593.1"/>
</dbReference>
<dbReference type="SUPFAM" id="SSF53474">
    <property type="entry name" value="alpha/beta-Hydrolases"/>
    <property type="match status" value="1"/>
</dbReference>
<sequence>MTDTTTHHRYADVLGRRLFYREAGPAGAPVVVLLHGTPASSHMYRNLIPALADRYRVIAPDYPGFGHSDVPSTDEFDYTFDTLAHHVDALLEQLGVDRYALYVQDYGAPVGWRLALRHPERIAAVVTQNGNAYVEGFVGDAMEPLFAYGRDRSEANAAALRELISPDGLVWQFTHGVADPSVVDPDAWVNAHAAVAATVERVDAQLALFADYIANVELYPRVHEYFRDSQVPLLAVWGRNDEIFGPDGALAFGRDLPHAEINLLDGGHFLLESKLDAVVALMRPFLAAHL</sequence>
<dbReference type="Proteomes" id="UP000467428">
    <property type="component" value="Chromosome"/>
</dbReference>
<geneLocation type="plasmid" evidence="3">
    <name>pjcm18538 dna</name>
</geneLocation>
<dbReference type="PANTHER" id="PTHR42977:SF1">
    <property type="entry name" value="BLR6576 PROTEIN"/>
    <property type="match status" value="1"/>
</dbReference>
<dbReference type="PANTHER" id="PTHR42977">
    <property type="entry name" value="HYDROLASE-RELATED"/>
    <property type="match status" value="1"/>
</dbReference>
<reference evidence="2 3" key="1">
    <citation type="journal article" date="2019" name="Emerg. Microbes Infect.">
        <title>Comprehensive subspecies identification of 175 nontuberculous mycobacteria species based on 7547 genomic profiles.</title>
        <authorList>
            <person name="Matsumoto Y."/>
            <person name="Kinjo T."/>
            <person name="Motooka D."/>
            <person name="Nabeya D."/>
            <person name="Jung N."/>
            <person name="Uechi K."/>
            <person name="Horii T."/>
            <person name="Iida T."/>
            <person name="Fujita J."/>
            <person name="Nakamura S."/>
        </authorList>
    </citation>
    <scope>NUCLEOTIDE SEQUENCE [LARGE SCALE GENOMIC DNA]</scope>
    <source>
        <strain evidence="2 3">JCM 18538</strain>
    </source>
</reference>
<dbReference type="PRINTS" id="PR00111">
    <property type="entry name" value="ABHYDROLASE"/>
</dbReference>
<proteinExistence type="predicted"/>
<dbReference type="InterPro" id="IPR000073">
    <property type="entry name" value="AB_hydrolase_1"/>
</dbReference>
<name>A0A7I7RXD5_9MYCO</name>
<protein>
    <submittedName>
        <fullName evidence="2">Hydrolase</fullName>
    </submittedName>
</protein>
<dbReference type="InterPro" id="IPR051340">
    <property type="entry name" value="Haloalkane_dehalogenase"/>
</dbReference>
<dbReference type="InterPro" id="IPR029058">
    <property type="entry name" value="AB_hydrolase_fold"/>
</dbReference>
<dbReference type="GO" id="GO:0004301">
    <property type="term" value="F:epoxide hydrolase activity"/>
    <property type="evidence" value="ECO:0007669"/>
    <property type="project" value="TreeGrafter"/>
</dbReference>
<feature type="domain" description="AB hydrolase-1" evidence="1">
    <location>
        <begin position="29"/>
        <end position="273"/>
    </location>
</feature>
<dbReference type="AlphaFoldDB" id="A0A7I7RXD5"/>
<dbReference type="EMBL" id="AP022593">
    <property type="protein sequence ID" value="BBY49217.1"/>
    <property type="molecule type" value="Genomic_DNA"/>
</dbReference>
<dbReference type="Pfam" id="PF00561">
    <property type="entry name" value="Abhydrolase_1"/>
    <property type="match status" value="1"/>
</dbReference>
<evidence type="ECO:0000313" key="3">
    <source>
        <dbReference type="Proteomes" id="UP000467428"/>
    </source>
</evidence>
<dbReference type="InterPro" id="IPR000639">
    <property type="entry name" value="Epox_hydrolase-like"/>
</dbReference>
<accession>A0A7I7RXD5</accession>